<feature type="region of interest" description="Disordered" evidence="1">
    <location>
        <begin position="201"/>
        <end position="227"/>
    </location>
</feature>
<keyword evidence="2" id="KW-1133">Transmembrane helix</keyword>
<organism evidence="3 4">
    <name type="scientific">Streptomyces albidoflavus</name>
    <dbReference type="NCBI Taxonomy" id="1886"/>
    <lineage>
        <taxon>Bacteria</taxon>
        <taxon>Bacillati</taxon>
        <taxon>Actinomycetota</taxon>
        <taxon>Actinomycetes</taxon>
        <taxon>Kitasatosporales</taxon>
        <taxon>Streptomycetaceae</taxon>
        <taxon>Streptomyces</taxon>
        <taxon>Streptomyces albidoflavus group</taxon>
    </lineage>
</organism>
<keyword evidence="2" id="KW-0472">Membrane</keyword>
<dbReference type="Proteomes" id="UP001051844">
    <property type="component" value="Unassembled WGS sequence"/>
</dbReference>
<keyword evidence="2" id="KW-0812">Transmembrane</keyword>
<dbReference type="AlphaFoldDB" id="A0AA37BZL5"/>
<proteinExistence type="predicted"/>
<evidence type="ECO:0000313" key="4">
    <source>
        <dbReference type="Proteomes" id="UP001051844"/>
    </source>
</evidence>
<dbReference type="RefSeq" id="WP_226660372.1">
    <property type="nucleotide sequence ID" value="NZ_BNDZ01000005.1"/>
</dbReference>
<comment type="caution">
    <text evidence="3">The sequence shown here is derived from an EMBL/GenBank/DDBJ whole genome shotgun (WGS) entry which is preliminary data.</text>
</comment>
<name>A0AA37BZL5_9ACTN</name>
<gene>
    <name evidence="3" type="ORF">ScoT_39260</name>
</gene>
<feature type="transmembrane region" description="Helical" evidence="2">
    <location>
        <begin position="12"/>
        <end position="35"/>
    </location>
</feature>
<reference evidence="3" key="1">
    <citation type="submission" date="2022-09" db="EMBL/GenBank/DDBJ databases">
        <title>Whole genome shotgun sequence of Streptomyces albidoflavus NBRC 12854.</title>
        <authorList>
            <person name="Komaki H."/>
            <person name="Tamura T."/>
        </authorList>
    </citation>
    <scope>NUCLEOTIDE SEQUENCE</scope>
    <source>
        <strain evidence="3">NBRC 12854</strain>
    </source>
</reference>
<feature type="transmembrane region" description="Helical" evidence="2">
    <location>
        <begin position="176"/>
        <end position="195"/>
    </location>
</feature>
<feature type="transmembrane region" description="Helical" evidence="2">
    <location>
        <begin position="71"/>
        <end position="89"/>
    </location>
</feature>
<evidence type="ECO:0000256" key="1">
    <source>
        <dbReference type="SAM" id="MobiDB-lite"/>
    </source>
</evidence>
<accession>A0AA37BZL5</accession>
<feature type="transmembrane region" description="Helical" evidence="2">
    <location>
        <begin position="41"/>
        <end position="59"/>
    </location>
</feature>
<sequence length="227" mass="22923">MNAGGGAGPSRTFRVALAISTCCYVLAVACGMYAVSGGLPAFLQVCLWGVHGVVLALLLRRLGPTETALGAALLAVAASAAAGYVAGLAREDLTLRQRGEQVAVTVVAERLDPAEGRKGRHSHYTLERAEDGSTIPGEMETTSDLYDVGRRLTVLVDPEGEIHPRTPGQADPAAELAGAAGLMLVAVAGVGWVAWRGRRRVGGGASPPGAAGTAEHPRGGGAGGPAA</sequence>
<evidence type="ECO:0000256" key="2">
    <source>
        <dbReference type="SAM" id="Phobius"/>
    </source>
</evidence>
<protein>
    <submittedName>
        <fullName evidence="3">Uncharacterized protein</fullName>
    </submittedName>
</protein>
<dbReference type="EMBL" id="BNDZ01000005">
    <property type="protein sequence ID" value="GHI47752.1"/>
    <property type="molecule type" value="Genomic_DNA"/>
</dbReference>
<evidence type="ECO:0000313" key="3">
    <source>
        <dbReference type="EMBL" id="GHI47752.1"/>
    </source>
</evidence>